<dbReference type="Pfam" id="PF14285">
    <property type="entry name" value="DUF4367"/>
    <property type="match status" value="1"/>
</dbReference>
<keyword evidence="1" id="KW-0812">Transmembrane</keyword>
<evidence type="ECO:0000313" key="3">
    <source>
        <dbReference type="EMBL" id="RDY29233.1"/>
    </source>
</evidence>
<comment type="caution">
    <text evidence="3">The sequence shown here is derived from an EMBL/GenBank/DDBJ whole genome shotgun (WGS) entry which is preliminary data.</text>
</comment>
<evidence type="ECO:0000259" key="2">
    <source>
        <dbReference type="Pfam" id="PF14285"/>
    </source>
</evidence>
<gene>
    <name evidence="3" type="ORF">CHL78_002695</name>
</gene>
<accession>A0A371J940</accession>
<organism evidence="3 4">
    <name type="scientific">Romboutsia weinsteinii</name>
    <dbReference type="NCBI Taxonomy" id="2020949"/>
    <lineage>
        <taxon>Bacteria</taxon>
        <taxon>Bacillati</taxon>
        <taxon>Bacillota</taxon>
        <taxon>Clostridia</taxon>
        <taxon>Peptostreptococcales</taxon>
        <taxon>Peptostreptococcaceae</taxon>
        <taxon>Romboutsia</taxon>
    </lineage>
</organism>
<dbReference type="InterPro" id="IPR025377">
    <property type="entry name" value="DUF4367"/>
</dbReference>
<dbReference type="OrthoDB" id="1711094at2"/>
<sequence length="232" mass="26678">MDNKITDEILYESLKNLNKHLIKDLPNEEDLDYEFSNGFKEKIDNLFLNRGKYKSVYKSSQKAAAVFVIVSISILTLSMSVEGLRTRILSITRQIYENFTTYMFSIDSTEGDSEQISWESLVPTYIPNTFEETDKVESENNMLVTYSNDNGGLIFYDVSKLIDMNINIDTEGATINEITINGFKADYIVKGSNHSLIWNDKEYLYNISVDFPSEFNEQQSKEQLIKIAKSVK</sequence>
<keyword evidence="4" id="KW-1185">Reference proteome</keyword>
<evidence type="ECO:0000313" key="4">
    <source>
        <dbReference type="Proteomes" id="UP000215694"/>
    </source>
</evidence>
<dbReference type="Proteomes" id="UP000215694">
    <property type="component" value="Unassembled WGS sequence"/>
</dbReference>
<keyword evidence="1" id="KW-1133">Transmembrane helix</keyword>
<evidence type="ECO:0000256" key="1">
    <source>
        <dbReference type="SAM" id="Phobius"/>
    </source>
</evidence>
<dbReference type="EMBL" id="NOJY02000003">
    <property type="protein sequence ID" value="RDY29233.1"/>
    <property type="molecule type" value="Genomic_DNA"/>
</dbReference>
<dbReference type="RefSeq" id="WP_094368264.1">
    <property type="nucleotide sequence ID" value="NZ_NOJY02000003.1"/>
</dbReference>
<name>A0A371J940_9FIRM</name>
<keyword evidence="1" id="KW-0472">Membrane</keyword>
<proteinExistence type="predicted"/>
<feature type="domain" description="DUF4367" evidence="2">
    <location>
        <begin position="121"/>
        <end position="231"/>
    </location>
</feature>
<reference evidence="3 4" key="1">
    <citation type="journal article" date="2017" name="Genome Announc.">
        <title>Draft Genome Sequence of Romboutsia weinsteinii sp. nov. Strain CCRI-19649(T) Isolated from Surface Water.</title>
        <authorList>
            <person name="Maheux A.F."/>
            <person name="Boudreau D.K."/>
            <person name="Berube E."/>
            <person name="Boissinot M."/>
            <person name="Cantin P."/>
            <person name="Raymond F."/>
            <person name="Corbeil J."/>
            <person name="Omar R.F."/>
            <person name="Bergeron M.G."/>
        </authorList>
    </citation>
    <scope>NUCLEOTIDE SEQUENCE [LARGE SCALE GENOMIC DNA]</scope>
    <source>
        <strain evidence="3 4">CCRI-19649</strain>
    </source>
</reference>
<protein>
    <submittedName>
        <fullName evidence="3">DUF4367 domain-containing protein</fullName>
    </submittedName>
</protein>
<feature type="transmembrane region" description="Helical" evidence="1">
    <location>
        <begin position="63"/>
        <end position="84"/>
    </location>
</feature>
<dbReference type="AlphaFoldDB" id="A0A371J940"/>